<reference evidence="11" key="2">
    <citation type="submission" date="2004-02" db="EMBL/GenBank/DDBJ databases">
        <authorList>
            <consortium name="Genoscope"/>
            <consortium name="Whitehead Institute Centre for Genome Research"/>
        </authorList>
    </citation>
    <scope>NUCLEOTIDE SEQUENCE</scope>
</reference>
<evidence type="ECO:0000256" key="4">
    <source>
        <dbReference type="ARBA" id="ARBA00022473"/>
    </source>
</evidence>
<dbReference type="GO" id="GO:0005634">
    <property type="term" value="C:nucleus"/>
    <property type="evidence" value="ECO:0007669"/>
    <property type="project" value="UniProtKB-SubCell"/>
</dbReference>
<dbReference type="Pfam" id="PF00046">
    <property type="entry name" value="Homeodomain"/>
    <property type="match status" value="1"/>
</dbReference>
<evidence type="ECO:0000256" key="9">
    <source>
        <dbReference type="RuleBase" id="RU000682"/>
    </source>
</evidence>
<keyword evidence="5 8" id="KW-0238">DNA-binding</keyword>
<sequence length="63" mass="7521">AQRRRKRTTFSKAQLTELEKAFSITQYPDIKIKESLASRTGLPESTIQVWFQNRRARYFKSKK</sequence>
<accession>Q4RRY4</accession>
<evidence type="ECO:0000259" key="10">
    <source>
        <dbReference type="PROSITE" id="PS50071"/>
    </source>
</evidence>
<name>Q4RRY4_TETNG</name>
<feature type="non-terminal residue" evidence="11">
    <location>
        <position position="63"/>
    </location>
</feature>
<dbReference type="OrthoDB" id="6159439at2759"/>
<dbReference type="PANTHER" id="PTHR24329">
    <property type="entry name" value="HOMEOBOX PROTEIN ARISTALESS"/>
    <property type="match status" value="1"/>
</dbReference>
<protein>
    <submittedName>
        <fullName evidence="11">(spotted green pufferfish) hypothetical protein</fullName>
    </submittedName>
</protein>
<keyword evidence="4" id="KW-0217">Developmental protein</keyword>
<feature type="domain" description="Homeobox" evidence="10">
    <location>
        <begin position="1"/>
        <end position="61"/>
    </location>
</feature>
<dbReference type="SMART" id="SM00389">
    <property type="entry name" value="HOX"/>
    <property type="match status" value="1"/>
</dbReference>
<proteinExistence type="inferred from homology"/>
<feature type="non-terminal residue" evidence="11">
    <location>
        <position position="1"/>
    </location>
</feature>
<dbReference type="GO" id="GO:0000981">
    <property type="term" value="F:DNA-binding transcription factor activity, RNA polymerase II-specific"/>
    <property type="evidence" value="ECO:0007669"/>
    <property type="project" value="TreeGrafter"/>
</dbReference>
<comment type="caution">
    <text evidence="11">The sequence shown here is derived from an EMBL/GenBank/DDBJ whole genome shotgun (WGS) entry which is preliminary data.</text>
</comment>
<comment type="subcellular location">
    <subcellularLocation>
        <location evidence="2 8 9">Nucleus</location>
    </subcellularLocation>
</comment>
<dbReference type="SUPFAM" id="SSF46689">
    <property type="entry name" value="Homeodomain-like"/>
    <property type="match status" value="1"/>
</dbReference>
<feature type="DNA-binding region" description="Homeobox" evidence="8">
    <location>
        <begin position="3"/>
        <end position="62"/>
    </location>
</feature>
<dbReference type="InterPro" id="IPR050649">
    <property type="entry name" value="Paired_Homeobox_TFs"/>
</dbReference>
<dbReference type="FunFam" id="1.10.10.60:FF:000312">
    <property type="entry name" value="Mix-type homeobox gene 1"/>
    <property type="match status" value="1"/>
</dbReference>
<dbReference type="GO" id="GO:0000977">
    <property type="term" value="F:RNA polymerase II transcription regulatory region sequence-specific DNA binding"/>
    <property type="evidence" value="ECO:0007669"/>
    <property type="project" value="TreeGrafter"/>
</dbReference>
<evidence type="ECO:0000256" key="3">
    <source>
        <dbReference type="ARBA" id="ARBA00005733"/>
    </source>
</evidence>
<dbReference type="Gene3D" id="1.10.10.60">
    <property type="entry name" value="Homeodomain-like"/>
    <property type="match status" value="1"/>
</dbReference>
<dbReference type="CDD" id="cd00086">
    <property type="entry name" value="homeodomain"/>
    <property type="match status" value="1"/>
</dbReference>
<dbReference type="PROSITE" id="PS50071">
    <property type="entry name" value="HOMEOBOX_2"/>
    <property type="match status" value="1"/>
</dbReference>
<dbReference type="EMBL" id="CAAE01015001">
    <property type="protein sequence ID" value="CAG08848.1"/>
    <property type="molecule type" value="Genomic_DNA"/>
</dbReference>
<dbReference type="InterPro" id="IPR009057">
    <property type="entry name" value="Homeodomain-like_sf"/>
</dbReference>
<dbReference type="PANTHER" id="PTHR24329:SF337">
    <property type="entry name" value="ARISTALESS RELATED HOMEOBOX"/>
    <property type="match status" value="1"/>
</dbReference>
<evidence type="ECO:0000313" key="11">
    <source>
        <dbReference type="EMBL" id="CAG08848.1"/>
    </source>
</evidence>
<keyword evidence="7 8" id="KW-0539">Nucleus</keyword>
<keyword evidence="6 8" id="KW-0371">Homeobox</keyword>
<comment type="similarity">
    <text evidence="3">Belongs to the paired homeobox family.</text>
</comment>
<evidence type="ECO:0000256" key="2">
    <source>
        <dbReference type="ARBA" id="ARBA00004123"/>
    </source>
</evidence>
<reference evidence="11" key="1">
    <citation type="journal article" date="2004" name="Nature">
        <title>Genome duplication in the teleost fish Tetraodon nigroviridis reveals the early vertebrate proto-karyotype.</title>
        <authorList>
            <person name="Jaillon O."/>
            <person name="Aury J.-M."/>
            <person name="Brunet F."/>
            <person name="Petit J.-L."/>
            <person name="Stange-Thomann N."/>
            <person name="Mauceli E."/>
            <person name="Bouneau L."/>
            <person name="Fischer C."/>
            <person name="Ozouf-Costaz C."/>
            <person name="Bernot A."/>
            <person name="Nicaud S."/>
            <person name="Jaffe D."/>
            <person name="Fisher S."/>
            <person name="Lutfalla G."/>
            <person name="Dossat C."/>
            <person name="Segurens B."/>
            <person name="Dasilva C."/>
            <person name="Salanoubat M."/>
            <person name="Levy M."/>
            <person name="Boudet N."/>
            <person name="Castellano S."/>
            <person name="Anthouard V."/>
            <person name="Jubin C."/>
            <person name="Castelli V."/>
            <person name="Katinka M."/>
            <person name="Vacherie B."/>
            <person name="Biemont C."/>
            <person name="Skalli Z."/>
            <person name="Cattolico L."/>
            <person name="Poulain J."/>
            <person name="De Berardinis V."/>
            <person name="Cruaud C."/>
            <person name="Duprat S."/>
            <person name="Brottier P."/>
            <person name="Coutanceau J.-P."/>
            <person name="Gouzy J."/>
            <person name="Parra G."/>
            <person name="Lardier G."/>
            <person name="Chapple C."/>
            <person name="McKernan K.J."/>
            <person name="McEwan P."/>
            <person name="Bosak S."/>
            <person name="Kellis M."/>
            <person name="Volff J.-N."/>
            <person name="Guigo R."/>
            <person name="Zody M.C."/>
            <person name="Mesirov J."/>
            <person name="Lindblad-Toh K."/>
            <person name="Birren B."/>
            <person name="Nusbaum C."/>
            <person name="Kahn D."/>
            <person name="Robinson-Rechavi M."/>
            <person name="Laudet V."/>
            <person name="Schachter V."/>
            <person name="Quetier F."/>
            <person name="Saurin W."/>
            <person name="Scarpelli C."/>
            <person name="Wincker P."/>
            <person name="Lander E.S."/>
            <person name="Weissenbach J."/>
            <person name="Roest Crollius H."/>
        </authorList>
    </citation>
    <scope>NUCLEOTIDE SEQUENCE [LARGE SCALE GENOMIC DNA]</scope>
</reference>
<dbReference type="AlphaFoldDB" id="Q4RRY4"/>
<evidence type="ECO:0000256" key="6">
    <source>
        <dbReference type="ARBA" id="ARBA00023155"/>
    </source>
</evidence>
<evidence type="ECO:0000256" key="1">
    <source>
        <dbReference type="ARBA" id="ARBA00003263"/>
    </source>
</evidence>
<organism evidence="11">
    <name type="scientific">Tetraodon nigroviridis</name>
    <name type="common">Spotted green pufferfish</name>
    <name type="synonym">Chelonodon nigroviridis</name>
    <dbReference type="NCBI Taxonomy" id="99883"/>
    <lineage>
        <taxon>Eukaryota</taxon>
        <taxon>Metazoa</taxon>
        <taxon>Chordata</taxon>
        <taxon>Craniata</taxon>
        <taxon>Vertebrata</taxon>
        <taxon>Euteleostomi</taxon>
        <taxon>Actinopterygii</taxon>
        <taxon>Neopterygii</taxon>
        <taxon>Teleostei</taxon>
        <taxon>Neoteleostei</taxon>
        <taxon>Acanthomorphata</taxon>
        <taxon>Eupercaria</taxon>
        <taxon>Tetraodontiformes</taxon>
        <taxon>Tetradontoidea</taxon>
        <taxon>Tetraodontidae</taxon>
        <taxon>Tetraodon</taxon>
    </lineage>
</organism>
<evidence type="ECO:0000256" key="7">
    <source>
        <dbReference type="ARBA" id="ARBA00023242"/>
    </source>
</evidence>
<evidence type="ECO:0000256" key="8">
    <source>
        <dbReference type="PROSITE-ProRule" id="PRU00108"/>
    </source>
</evidence>
<evidence type="ECO:0000256" key="5">
    <source>
        <dbReference type="ARBA" id="ARBA00023125"/>
    </source>
</evidence>
<dbReference type="KEGG" id="tng:GSTEN00029951G001"/>
<gene>
    <name evidence="11" type="ORF">GSTENG00029951001</name>
</gene>
<dbReference type="InterPro" id="IPR001356">
    <property type="entry name" value="HD"/>
</dbReference>
<comment type="function">
    <text evidence="1">Sequence-specific transcription factor which is part of a developmental regulatory system that provides cells with specific positional identities on the anterior-posterior axis.</text>
</comment>